<sequence>MKFIAQRLYIYAALLSITSWFLLKLFDVEETKRTELALHRSDFYSNGYAKVEMDEEGQVKNKLIADKIIHYSDDRNTELLHPVYYSYSAGSKPSQSAPWVISAETGRLAADGNDLQLNGNAVIQRAEATNVKPIIIKSANLNVQLKTGQAQSSEWSELSSSAHRTTGQGMKLTYKQPIRVELLHSVKGTYETK</sequence>
<protein>
    <recommendedName>
        <fullName evidence="8">Lipopolysaccharide export system protein LptC</fullName>
    </recommendedName>
</protein>
<evidence type="ECO:0000313" key="6">
    <source>
        <dbReference type="EMBL" id="KJV07332.1"/>
    </source>
</evidence>
<evidence type="ECO:0000256" key="3">
    <source>
        <dbReference type="ARBA" id="ARBA00022692"/>
    </source>
</evidence>
<dbReference type="Proteomes" id="UP000033684">
    <property type="component" value="Unassembled WGS sequence"/>
</dbReference>
<keyword evidence="2" id="KW-0997">Cell inner membrane</keyword>
<dbReference type="GO" id="GO:0030288">
    <property type="term" value="C:outer membrane-bounded periplasmic space"/>
    <property type="evidence" value="ECO:0007669"/>
    <property type="project" value="TreeGrafter"/>
</dbReference>
<accession>A0A0F3IKX8</accession>
<keyword evidence="3" id="KW-0812">Transmembrane</keyword>
<dbReference type="OrthoDB" id="5973594at2"/>
<dbReference type="EMBL" id="LAJX01000046">
    <property type="protein sequence ID" value="KJV07332.1"/>
    <property type="molecule type" value="Genomic_DNA"/>
</dbReference>
<dbReference type="Gene3D" id="2.60.450.10">
    <property type="entry name" value="Lipopolysaccharide (LPS) transport protein A like domain"/>
    <property type="match status" value="1"/>
</dbReference>
<dbReference type="GO" id="GO:0005886">
    <property type="term" value="C:plasma membrane"/>
    <property type="evidence" value="ECO:0007669"/>
    <property type="project" value="InterPro"/>
</dbReference>
<keyword evidence="5" id="KW-0472">Membrane</keyword>
<dbReference type="NCBIfam" id="TIGR04409">
    <property type="entry name" value="LptC_YrbK"/>
    <property type="match status" value="1"/>
</dbReference>
<keyword evidence="7" id="KW-1185">Reference proteome</keyword>
<comment type="caution">
    <text evidence="6">The sequence shown here is derived from an EMBL/GenBank/DDBJ whole genome shotgun (WGS) entry which is preliminary data.</text>
</comment>
<dbReference type="Pfam" id="PF06835">
    <property type="entry name" value="LptC"/>
    <property type="match status" value="1"/>
</dbReference>
<dbReference type="PANTHER" id="PTHR37481">
    <property type="entry name" value="LIPOPOLYSACCHARIDE EXPORT SYSTEM PROTEIN LPTC"/>
    <property type="match status" value="1"/>
</dbReference>
<dbReference type="AlphaFoldDB" id="A0A0F3IKX8"/>
<dbReference type="PANTHER" id="PTHR37481:SF1">
    <property type="entry name" value="LIPOPOLYSACCHARIDE EXPORT SYSTEM PROTEIN LPTC"/>
    <property type="match status" value="1"/>
</dbReference>
<reference evidence="7" key="1">
    <citation type="submission" date="2015-03" db="EMBL/GenBank/DDBJ databases">
        <title>Draft genome sequence of a novel methanotroph (Sn10-6) isolated from flooded ricefield rhizosphere in India.</title>
        <authorList>
            <person name="Pandit P.S."/>
            <person name="Pore S.D."/>
            <person name="Arora P."/>
            <person name="Kapse N.G."/>
            <person name="Dhakephalkar P.K."/>
            <person name="Rahalkar M.C."/>
        </authorList>
    </citation>
    <scope>NUCLEOTIDE SEQUENCE [LARGE SCALE GENOMIC DNA]</scope>
    <source>
        <strain evidence="7">Sn10-6</strain>
    </source>
</reference>
<organism evidence="6 7">
    <name type="scientific">Methylocucumis oryzae</name>
    <dbReference type="NCBI Taxonomy" id="1632867"/>
    <lineage>
        <taxon>Bacteria</taxon>
        <taxon>Pseudomonadati</taxon>
        <taxon>Pseudomonadota</taxon>
        <taxon>Gammaproteobacteria</taxon>
        <taxon>Methylococcales</taxon>
        <taxon>Methylococcaceae</taxon>
        <taxon>Methylocucumis</taxon>
    </lineage>
</organism>
<proteinExistence type="predicted"/>
<keyword evidence="4" id="KW-1133">Transmembrane helix</keyword>
<dbReference type="InterPro" id="IPR052363">
    <property type="entry name" value="LPS_export_LptC"/>
</dbReference>
<evidence type="ECO:0000256" key="1">
    <source>
        <dbReference type="ARBA" id="ARBA00022475"/>
    </source>
</evidence>
<dbReference type="RefSeq" id="WP_045778457.1">
    <property type="nucleotide sequence ID" value="NZ_LAJX01000046.1"/>
</dbReference>
<dbReference type="InterPro" id="IPR010664">
    <property type="entry name" value="LipoPS_assembly_LptC-rel"/>
</dbReference>
<evidence type="ECO:0000256" key="5">
    <source>
        <dbReference type="ARBA" id="ARBA00023136"/>
    </source>
</evidence>
<gene>
    <name evidence="6" type="ORF">VZ94_05400</name>
</gene>
<evidence type="ECO:0000313" key="7">
    <source>
        <dbReference type="Proteomes" id="UP000033684"/>
    </source>
</evidence>
<reference evidence="6 7" key="2">
    <citation type="journal article" date="2016" name="Microb. Ecol.">
        <title>Genome Characteristics of a Novel Type I Methanotroph (Sn10-6) Isolated from a Flooded Indian Rice Field.</title>
        <authorList>
            <person name="Rahalkar M.C."/>
            <person name="Pandit P.S."/>
            <person name="Dhakephalkar P.K."/>
            <person name="Pore S."/>
            <person name="Arora P."/>
            <person name="Kapse N."/>
        </authorList>
    </citation>
    <scope>NUCLEOTIDE SEQUENCE [LARGE SCALE GENOMIC DNA]</scope>
    <source>
        <strain evidence="6 7">Sn10-6</strain>
    </source>
</reference>
<evidence type="ECO:0000256" key="4">
    <source>
        <dbReference type="ARBA" id="ARBA00022989"/>
    </source>
</evidence>
<dbReference type="GO" id="GO:0017089">
    <property type="term" value="F:glycolipid transfer activity"/>
    <property type="evidence" value="ECO:0007669"/>
    <property type="project" value="TreeGrafter"/>
</dbReference>
<evidence type="ECO:0008006" key="8">
    <source>
        <dbReference type="Google" id="ProtNLM"/>
    </source>
</evidence>
<evidence type="ECO:0000256" key="2">
    <source>
        <dbReference type="ARBA" id="ARBA00022519"/>
    </source>
</evidence>
<name>A0A0F3IKX8_9GAMM</name>
<dbReference type="GO" id="GO:0015221">
    <property type="term" value="F:lipopolysaccharide transmembrane transporter activity"/>
    <property type="evidence" value="ECO:0007669"/>
    <property type="project" value="InterPro"/>
</dbReference>
<dbReference type="InterPro" id="IPR026265">
    <property type="entry name" value="LptC"/>
</dbReference>
<keyword evidence="1" id="KW-1003">Cell membrane</keyword>